<dbReference type="AlphaFoldDB" id="A0AAE1H9W4"/>
<sequence length="242" mass="28028">MLETFRTSYRRDFAWPWALPVQLYAWRPPERTLARPREGPPPPPPDCLCPEHSWALARGPEPQPEPSDLEHYMCLASKEARLHQRAQAVRQEIQRCINRTRDAEVARRSKFPPLPGGEEWRTIYASDYTQKGLVPRMGFVDVLTELVSTGVPRAPLGRSLFADYDDPTRFRESPFTVPVYDPARPVARPAHRDIWELWYSDFPGSSEYTASYSRPAEETARRAQPFKYPLPPRQPVDHLFTE</sequence>
<gene>
    <name evidence="2" type="ORF">KUF71_006929</name>
</gene>
<dbReference type="EMBL" id="JAHWGI010000723">
    <property type="protein sequence ID" value="KAK3917398.1"/>
    <property type="molecule type" value="Genomic_DNA"/>
</dbReference>
<reference evidence="2" key="1">
    <citation type="submission" date="2021-07" db="EMBL/GenBank/DDBJ databases">
        <authorList>
            <person name="Catto M.A."/>
            <person name="Jacobson A."/>
            <person name="Kennedy G."/>
            <person name="Labadie P."/>
            <person name="Hunt B.G."/>
            <person name="Srinivasan R."/>
        </authorList>
    </citation>
    <scope>NUCLEOTIDE SEQUENCE</scope>
    <source>
        <strain evidence="2">PL_HMW_Pooled</strain>
        <tissue evidence="2">Head</tissue>
    </source>
</reference>
<evidence type="ECO:0000313" key="2">
    <source>
        <dbReference type="EMBL" id="KAK3917398.1"/>
    </source>
</evidence>
<evidence type="ECO:0000256" key="1">
    <source>
        <dbReference type="SAM" id="MobiDB-lite"/>
    </source>
</evidence>
<proteinExistence type="predicted"/>
<keyword evidence="3" id="KW-1185">Reference proteome</keyword>
<feature type="region of interest" description="Disordered" evidence="1">
    <location>
        <begin position="210"/>
        <end position="242"/>
    </location>
</feature>
<comment type="caution">
    <text evidence="2">The sequence shown here is derived from an EMBL/GenBank/DDBJ whole genome shotgun (WGS) entry which is preliminary data.</text>
</comment>
<reference evidence="2" key="2">
    <citation type="journal article" date="2023" name="BMC Genomics">
        <title>Pest status, molecular evolution, and epigenetic factors derived from the genome assembly of Frankliniella fusca, a thysanopteran phytovirus vector.</title>
        <authorList>
            <person name="Catto M.A."/>
            <person name="Labadie P.E."/>
            <person name="Jacobson A.L."/>
            <person name="Kennedy G.G."/>
            <person name="Srinivasan R."/>
            <person name="Hunt B.G."/>
        </authorList>
    </citation>
    <scope>NUCLEOTIDE SEQUENCE</scope>
    <source>
        <strain evidence="2">PL_HMW_Pooled</strain>
    </source>
</reference>
<dbReference type="Proteomes" id="UP001219518">
    <property type="component" value="Unassembled WGS sequence"/>
</dbReference>
<accession>A0AAE1H9W4</accession>
<organism evidence="2 3">
    <name type="scientific">Frankliniella fusca</name>
    <dbReference type="NCBI Taxonomy" id="407009"/>
    <lineage>
        <taxon>Eukaryota</taxon>
        <taxon>Metazoa</taxon>
        <taxon>Ecdysozoa</taxon>
        <taxon>Arthropoda</taxon>
        <taxon>Hexapoda</taxon>
        <taxon>Insecta</taxon>
        <taxon>Pterygota</taxon>
        <taxon>Neoptera</taxon>
        <taxon>Paraneoptera</taxon>
        <taxon>Thysanoptera</taxon>
        <taxon>Terebrantia</taxon>
        <taxon>Thripoidea</taxon>
        <taxon>Thripidae</taxon>
        <taxon>Frankliniella</taxon>
    </lineage>
</organism>
<dbReference type="GO" id="GO:0016874">
    <property type="term" value="F:ligase activity"/>
    <property type="evidence" value="ECO:0007669"/>
    <property type="project" value="UniProtKB-KW"/>
</dbReference>
<protein>
    <submittedName>
        <fullName evidence="2">Succinate--CoA ligase [ADP-forming] subunit beta</fullName>
    </submittedName>
</protein>
<evidence type="ECO:0000313" key="3">
    <source>
        <dbReference type="Proteomes" id="UP001219518"/>
    </source>
</evidence>
<keyword evidence="2" id="KW-0436">Ligase</keyword>
<name>A0AAE1H9W4_9NEOP</name>